<proteinExistence type="predicted"/>
<protein>
    <submittedName>
        <fullName evidence="1">Uncharacterized protein</fullName>
    </submittedName>
</protein>
<evidence type="ECO:0000313" key="1">
    <source>
        <dbReference type="EMBL" id="KWR53994.1"/>
    </source>
</evidence>
<name>A0A125MFG4_BACSE</name>
<accession>A0A125MFG4</accession>
<reference evidence="1 2" key="1">
    <citation type="journal article" date="2016" name="BMC Genomics">
        <title>Type VI secretion systems of human gut Bacteroidales segregate into three genetic architectures, two of which are contained on mobile genetic elements.</title>
        <authorList>
            <person name="Coyne M.J."/>
            <person name="Roelofs K.G."/>
            <person name="Comstock L.E."/>
        </authorList>
    </citation>
    <scope>NUCLEOTIDE SEQUENCE [LARGE SCALE GENOMIC DNA]</scope>
    <source>
        <strain evidence="1 2">CL09T03C01</strain>
    </source>
</reference>
<dbReference type="EMBL" id="LRGC01000010">
    <property type="protein sequence ID" value="KWR53994.1"/>
    <property type="molecule type" value="Genomic_DNA"/>
</dbReference>
<sequence length="80" mass="9194">MFSNPLLCTGKKGCRKIYPTQGETKVPFYLFSIVNLVKGSQLLSDLQMVTVKREGSKKKRQTEVKVKCKILDFAFLLLYF</sequence>
<dbReference type="STRING" id="46506.AA415_02245"/>
<comment type="caution">
    <text evidence="1">The sequence shown here is derived from an EMBL/GenBank/DDBJ whole genome shotgun (WGS) entry which is preliminary data.</text>
</comment>
<dbReference type="Proteomes" id="UP000056419">
    <property type="component" value="Unassembled WGS sequence"/>
</dbReference>
<keyword evidence="2" id="KW-1185">Reference proteome</keyword>
<dbReference type="PATRIC" id="fig|46506.5.peg.2406"/>
<dbReference type="AlphaFoldDB" id="A0A125MFG4"/>
<gene>
    <name evidence="1" type="ORF">AA415_02245</name>
</gene>
<evidence type="ECO:0000313" key="2">
    <source>
        <dbReference type="Proteomes" id="UP000056419"/>
    </source>
</evidence>
<organism evidence="1 2">
    <name type="scientific">Bacteroides stercoris</name>
    <dbReference type="NCBI Taxonomy" id="46506"/>
    <lineage>
        <taxon>Bacteria</taxon>
        <taxon>Pseudomonadati</taxon>
        <taxon>Bacteroidota</taxon>
        <taxon>Bacteroidia</taxon>
        <taxon>Bacteroidales</taxon>
        <taxon>Bacteroidaceae</taxon>
        <taxon>Bacteroides</taxon>
    </lineage>
</organism>